<evidence type="ECO:0000313" key="3">
    <source>
        <dbReference type="EMBL" id="CAH0717107.1"/>
    </source>
</evidence>
<keyword evidence="4" id="KW-1185">Reference proteome</keyword>
<feature type="region of interest" description="Disordered" evidence="1">
    <location>
        <begin position="40"/>
        <end position="67"/>
    </location>
</feature>
<dbReference type="Gene3D" id="4.10.60.10">
    <property type="entry name" value="Zinc finger, CCHC-type"/>
    <property type="match status" value="1"/>
</dbReference>
<protein>
    <recommendedName>
        <fullName evidence="2">CCHC-type domain-containing protein</fullName>
    </recommendedName>
</protein>
<name>A0A8J9UP16_9NEOP</name>
<gene>
    <name evidence="3" type="ORF">BINO364_LOCUS3748</name>
</gene>
<dbReference type="InterPro" id="IPR001878">
    <property type="entry name" value="Znf_CCHC"/>
</dbReference>
<evidence type="ECO:0000313" key="4">
    <source>
        <dbReference type="Proteomes" id="UP000838878"/>
    </source>
</evidence>
<evidence type="ECO:0000256" key="1">
    <source>
        <dbReference type="SAM" id="MobiDB-lite"/>
    </source>
</evidence>
<accession>A0A8J9UP16</accession>
<dbReference type="GO" id="GO:0003676">
    <property type="term" value="F:nucleic acid binding"/>
    <property type="evidence" value="ECO:0007669"/>
    <property type="project" value="InterPro"/>
</dbReference>
<dbReference type="AlphaFoldDB" id="A0A8J9UP16"/>
<organism evidence="3 4">
    <name type="scientific">Brenthis ino</name>
    <name type="common">lesser marbled fritillary</name>
    <dbReference type="NCBI Taxonomy" id="405034"/>
    <lineage>
        <taxon>Eukaryota</taxon>
        <taxon>Metazoa</taxon>
        <taxon>Ecdysozoa</taxon>
        <taxon>Arthropoda</taxon>
        <taxon>Hexapoda</taxon>
        <taxon>Insecta</taxon>
        <taxon>Pterygota</taxon>
        <taxon>Neoptera</taxon>
        <taxon>Endopterygota</taxon>
        <taxon>Lepidoptera</taxon>
        <taxon>Glossata</taxon>
        <taxon>Ditrysia</taxon>
        <taxon>Papilionoidea</taxon>
        <taxon>Nymphalidae</taxon>
        <taxon>Heliconiinae</taxon>
        <taxon>Argynnini</taxon>
        <taxon>Brenthis</taxon>
    </lineage>
</organism>
<reference evidence="3" key="1">
    <citation type="submission" date="2021-12" db="EMBL/GenBank/DDBJ databases">
        <authorList>
            <person name="Martin H S."/>
        </authorList>
    </citation>
    <scope>NUCLEOTIDE SEQUENCE</scope>
</reference>
<evidence type="ECO:0000259" key="2">
    <source>
        <dbReference type="SMART" id="SM00343"/>
    </source>
</evidence>
<feature type="compositionally biased region" description="Basic residues" evidence="1">
    <location>
        <begin position="48"/>
        <end position="63"/>
    </location>
</feature>
<dbReference type="SMART" id="SM00343">
    <property type="entry name" value="ZnF_C2HC"/>
    <property type="match status" value="2"/>
</dbReference>
<dbReference type="GO" id="GO:0008270">
    <property type="term" value="F:zinc ion binding"/>
    <property type="evidence" value="ECO:0007669"/>
    <property type="project" value="InterPro"/>
</dbReference>
<dbReference type="InterPro" id="IPR021109">
    <property type="entry name" value="Peptidase_aspartic_dom_sf"/>
</dbReference>
<feature type="domain" description="CCHC-type" evidence="2">
    <location>
        <begin position="73"/>
        <end position="89"/>
    </location>
</feature>
<dbReference type="EMBL" id="OV170231">
    <property type="protein sequence ID" value="CAH0717107.1"/>
    <property type="molecule type" value="Genomic_DNA"/>
</dbReference>
<proteinExistence type="predicted"/>
<dbReference type="SUPFAM" id="SSF57756">
    <property type="entry name" value="Retrovirus zinc finger-like domains"/>
    <property type="match status" value="1"/>
</dbReference>
<sequence length="281" mass="30798">MTLIVIRGTNDAQVRAAAANADLSSETIVSFLSIYQKPDREVSTSTHNSHKSKNRIVRPKKFSSNRPPLSNQICLNCKQPGHRSYHCPTTPKPPKSPITNCTFCKKPGHSENDCFAKARSGPHKQNVNLCSERVGDAVNNDITTAVVQDIPVDVLIDSGVINISLISSDALKYFSCNAKPTNCALKGLSNQEIVARSYVNLTFEFSEIAIEADLVVVPSNCISFPIIIGTDILNREGITYLRTKDKQCLTRSINVVSNADVNRATNEIKINTPLFGEELNP</sequence>
<dbReference type="InterPro" id="IPR036875">
    <property type="entry name" value="Znf_CCHC_sf"/>
</dbReference>
<dbReference type="OrthoDB" id="4843387at2759"/>
<dbReference type="Proteomes" id="UP000838878">
    <property type="component" value="Chromosome 11"/>
</dbReference>
<dbReference type="CDD" id="cd00303">
    <property type="entry name" value="retropepsin_like"/>
    <property type="match status" value="1"/>
</dbReference>
<dbReference type="SUPFAM" id="SSF50630">
    <property type="entry name" value="Acid proteases"/>
    <property type="match status" value="1"/>
</dbReference>
<dbReference type="Gene3D" id="2.40.70.10">
    <property type="entry name" value="Acid Proteases"/>
    <property type="match status" value="1"/>
</dbReference>
<feature type="domain" description="CCHC-type" evidence="2">
    <location>
        <begin position="100"/>
        <end position="116"/>
    </location>
</feature>
<feature type="non-terminal residue" evidence="3">
    <location>
        <position position="281"/>
    </location>
</feature>